<comment type="catalytic activity">
    <reaction evidence="16">
        <text>L-lysyl-L-lysine(out) = L-lysyl-L-lysine(in)</text>
        <dbReference type="Rhea" id="RHEA:79403"/>
        <dbReference type="ChEBI" id="CHEBI:229956"/>
    </reaction>
</comment>
<evidence type="ECO:0000259" key="26">
    <source>
        <dbReference type="PROSITE" id="PS50850"/>
    </source>
</evidence>
<feature type="transmembrane region" description="Helical" evidence="25">
    <location>
        <begin position="135"/>
        <end position="154"/>
    </location>
</feature>
<feature type="transmembrane region" description="Helical" evidence="25">
    <location>
        <begin position="491"/>
        <end position="510"/>
    </location>
</feature>
<keyword evidence="5 25" id="KW-1133">Transmembrane helix</keyword>
<feature type="transmembrane region" description="Helical" evidence="25">
    <location>
        <begin position="439"/>
        <end position="462"/>
    </location>
</feature>
<feature type="transmembrane region" description="Helical" evidence="25">
    <location>
        <begin position="894"/>
        <end position="916"/>
    </location>
</feature>
<dbReference type="SUPFAM" id="SSF103473">
    <property type="entry name" value="MFS general substrate transporter"/>
    <property type="match status" value="4"/>
</dbReference>
<evidence type="ECO:0000256" key="19">
    <source>
        <dbReference type="ARBA" id="ARBA00044919"/>
    </source>
</evidence>
<evidence type="ECO:0000256" key="4">
    <source>
        <dbReference type="ARBA" id="ARBA00022692"/>
    </source>
</evidence>
<evidence type="ECO:0000256" key="24">
    <source>
        <dbReference type="ARBA" id="ARBA00046376"/>
    </source>
</evidence>
<evidence type="ECO:0000256" key="25">
    <source>
        <dbReference type="SAM" id="Phobius"/>
    </source>
</evidence>
<dbReference type="Pfam" id="PF07690">
    <property type="entry name" value="MFS_1"/>
    <property type="match status" value="2"/>
</dbReference>
<evidence type="ECO:0000256" key="8">
    <source>
        <dbReference type="ARBA" id="ARBA00044876"/>
    </source>
</evidence>
<comment type="catalytic activity">
    <reaction evidence="14">
        <text>L-aspartyl-L-lysine(out) = L-aspartyl-L-lysine(in)</text>
        <dbReference type="Rhea" id="RHEA:79411"/>
        <dbReference type="ChEBI" id="CHEBI:229953"/>
    </reaction>
</comment>
<evidence type="ECO:0000256" key="17">
    <source>
        <dbReference type="ARBA" id="ARBA00044903"/>
    </source>
</evidence>
<keyword evidence="7" id="KW-0458">Lysosome</keyword>
<comment type="catalytic activity">
    <reaction evidence="9">
        <text>L-histidyl-glycine(out) = L-histidyl-glycine(in)</text>
        <dbReference type="Rhea" id="RHEA:79395"/>
        <dbReference type="ChEBI" id="CHEBI:229957"/>
    </reaction>
</comment>
<dbReference type="PANTHER" id="PTHR23512">
    <property type="entry name" value="MAJOR FACILITATOR SUPERFAMILY DOMAIN-CONTAINING PROTEIN 1"/>
    <property type="match status" value="1"/>
</dbReference>
<comment type="subunit">
    <text evidence="24">Homodimer. Interacts with lysosomal protein GLMP (via lumenal domain); the interaction starts while both proteins are still in the endoplasmic reticulum and is required for stabilization of MFSD1 in lysosomes but has no direct effect on its targeting to lysosomes or transporter activity.</text>
</comment>
<dbReference type="PROSITE" id="PS50850">
    <property type="entry name" value="MFS"/>
    <property type="match status" value="1"/>
</dbReference>
<comment type="catalytic activity">
    <reaction evidence="10">
        <text>L-alpha-aminoacyl-L-arginine(out) = L-alpha-aminoacyl-L-arginine(in)</text>
        <dbReference type="Rhea" id="RHEA:79367"/>
        <dbReference type="ChEBI" id="CHEBI:229968"/>
    </reaction>
</comment>
<dbReference type="Gene3D" id="1.20.1250.20">
    <property type="entry name" value="MFS general substrate transporter like domains"/>
    <property type="match status" value="4"/>
</dbReference>
<dbReference type="GO" id="GO:0022857">
    <property type="term" value="F:transmembrane transporter activity"/>
    <property type="evidence" value="ECO:0007669"/>
    <property type="project" value="InterPro"/>
</dbReference>
<protein>
    <recommendedName>
        <fullName evidence="21">Lysosomal dipeptide transporter MFSD1</fullName>
    </recommendedName>
    <alternativeName>
        <fullName evidence="22">Major facilitator superfamily domain-containing protein 1</fullName>
    </alternativeName>
</protein>
<comment type="caution">
    <text evidence="27">The sequence shown here is derived from an EMBL/GenBank/DDBJ whole genome shotgun (WGS) entry which is preliminary data.</text>
</comment>
<evidence type="ECO:0000256" key="13">
    <source>
        <dbReference type="ARBA" id="ARBA00044893"/>
    </source>
</evidence>
<comment type="catalytic activity">
    <reaction evidence="8">
        <text>L-lysyl-L-alanine(out) = L-lysyl-L-alanine(in)</text>
        <dbReference type="Rhea" id="RHEA:79399"/>
        <dbReference type="ChEBI" id="CHEBI:229954"/>
    </reaction>
</comment>
<evidence type="ECO:0000256" key="21">
    <source>
        <dbReference type="ARBA" id="ARBA00044985"/>
    </source>
</evidence>
<feature type="transmembrane region" description="Helical" evidence="25">
    <location>
        <begin position="531"/>
        <end position="555"/>
    </location>
</feature>
<dbReference type="PANTHER" id="PTHR23512:SF3">
    <property type="entry name" value="MAJOR FACILITATOR SUPERFAMILY DOMAIN-CONTAINING PROTEIN 1"/>
    <property type="match status" value="1"/>
</dbReference>
<comment type="catalytic activity">
    <reaction evidence="19">
        <text>L-alanyl-L-lysine(out) = L-alanyl-L-lysine(in)</text>
        <dbReference type="Rhea" id="RHEA:79415"/>
        <dbReference type="ChEBI" id="CHEBI:192470"/>
    </reaction>
</comment>
<feature type="transmembrane region" description="Helical" evidence="25">
    <location>
        <begin position="841"/>
        <end position="860"/>
    </location>
</feature>
<comment type="catalytic activity">
    <reaction evidence="20">
        <text>L-lysyl-glycine(out) = L-lysyl-glycine(in)</text>
        <dbReference type="Rhea" id="RHEA:79407"/>
        <dbReference type="ChEBI" id="CHEBI:191202"/>
    </reaction>
</comment>
<gene>
    <name evidence="27" type="ORF">ACHHYP_09358</name>
</gene>
<feature type="transmembrane region" description="Helical" evidence="25">
    <location>
        <begin position="78"/>
        <end position="97"/>
    </location>
</feature>
<dbReference type="InterPro" id="IPR052187">
    <property type="entry name" value="MFSD1"/>
</dbReference>
<evidence type="ECO:0000256" key="23">
    <source>
        <dbReference type="ARBA" id="ARBA00045709"/>
    </source>
</evidence>
<name>A0A1V9YNE3_ACHHY</name>
<evidence type="ECO:0000256" key="1">
    <source>
        <dbReference type="ARBA" id="ARBA00004155"/>
    </source>
</evidence>
<dbReference type="STRING" id="1202772.A0A1V9YNE3"/>
<comment type="catalytic activity">
    <reaction evidence="12">
        <text>L-lysyl-L-alpha-amino acid(out) = L-lysyl-L-alpha-amino acid(in)</text>
        <dbReference type="Rhea" id="RHEA:79387"/>
        <dbReference type="ChEBI" id="CHEBI:229965"/>
    </reaction>
</comment>
<dbReference type="InterPro" id="IPR020846">
    <property type="entry name" value="MFS_dom"/>
</dbReference>
<comment type="similarity">
    <text evidence="2">Belongs to the major facilitator superfamily.</text>
</comment>
<feature type="transmembrane region" description="Helical" evidence="25">
    <location>
        <begin position="928"/>
        <end position="951"/>
    </location>
</feature>
<evidence type="ECO:0000256" key="14">
    <source>
        <dbReference type="ARBA" id="ARBA00044898"/>
    </source>
</evidence>
<evidence type="ECO:0000256" key="6">
    <source>
        <dbReference type="ARBA" id="ARBA00023136"/>
    </source>
</evidence>
<evidence type="ECO:0000256" key="20">
    <source>
        <dbReference type="ARBA" id="ARBA00044924"/>
    </source>
</evidence>
<feature type="transmembrane region" description="Helical" evidence="25">
    <location>
        <begin position="103"/>
        <end position="123"/>
    </location>
</feature>
<comment type="catalytic activity">
    <reaction evidence="13">
        <text>L-alpha-aminoacyl-L-lysine(out) = L-alpha-aminoacyl-L-lysine(in)</text>
        <dbReference type="Rhea" id="RHEA:79383"/>
        <dbReference type="ChEBI" id="CHEBI:229966"/>
    </reaction>
</comment>
<feature type="transmembrane region" description="Helical" evidence="25">
    <location>
        <begin position="654"/>
        <end position="675"/>
    </location>
</feature>
<comment type="catalytic activity">
    <reaction evidence="17">
        <text>L-arginyl-glycine(out) = L-arginyl-glycine(in)</text>
        <dbReference type="Rhea" id="RHEA:79391"/>
        <dbReference type="ChEBI" id="CHEBI:229955"/>
    </reaction>
</comment>
<feature type="transmembrane region" description="Helical" evidence="25">
    <location>
        <begin position="381"/>
        <end position="400"/>
    </location>
</feature>
<comment type="catalytic activity">
    <reaction evidence="11">
        <text>L-alpha-aminoacyl-L-histidine(out) = L-alpha-aminoacyl-L-histidine(in)</text>
        <dbReference type="Rhea" id="RHEA:79375"/>
        <dbReference type="ChEBI" id="CHEBI:229967"/>
    </reaction>
</comment>
<dbReference type="GO" id="GO:0005765">
    <property type="term" value="C:lysosomal membrane"/>
    <property type="evidence" value="ECO:0007669"/>
    <property type="project" value="UniProtKB-SubCell"/>
</dbReference>
<evidence type="ECO:0000256" key="3">
    <source>
        <dbReference type="ARBA" id="ARBA00022448"/>
    </source>
</evidence>
<evidence type="ECO:0000313" key="27">
    <source>
        <dbReference type="EMBL" id="OQR87215.1"/>
    </source>
</evidence>
<evidence type="ECO:0000256" key="7">
    <source>
        <dbReference type="ARBA" id="ARBA00023228"/>
    </source>
</evidence>
<dbReference type="EMBL" id="JNBR01001457">
    <property type="protein sequence ID" value="OQR87215.1"/>
    <property type="molecule type" value="Genomic_DNA"/>
</dbReference>
<feature type="transmembrane region" description="Helical" evidence="25">
    <location>
        <begin position="722"/>
        <end position="742"/>
    </location>
</feature>
<evidence type="ECO:0000256" key="22">
    <source>
        <dbReference type="ARBA" id="ARBA00045018"/>
    </source>
</evidence>
<evidence type="ECO:0000256" key="16">
    <source>
        <dbReference type="ARBA" id="ARBA00044900"/>
    </source>
</evidence>
<evidence type="ECO:0000256" key="15">
    <source>
        <dbReference type="ARBA" id="ARBA00044899"/>
    </source>
</evidence>
<feature type="domain" description="Major facilitator superfamily (MFS) profile" evidence="26">
    <location>
        <begin position="8"/>
        <end position="514"/>
    </location>
</feature>
<feature type="transmembrane region" description="Helical" evidence="25">
    <location>
        <begin position="561"/>
        <end position="580"/>
    </location>
</feature>
<evidence type="ECO:0000256" key="10">
    <source>
        <dbReference type="ARBA" id="ARBA00044881"/>
    </source>
</evidence>
<comment type="subcellular location">
    <subcellularLocation>
        <location evidence="1">Lysosome membrane</location>
        <topology evidence="1">Multi-pass membrane protein</topology>
    </subcellularLocation>
</comment>
<keyword evidence="3" id="KW-0813">Transport</keyword>
<feature type="transmembrane region" description="Helical" evidence="25">
    <location>
        <begin position="866"/>
        <end position="887"/>
    </location>
</feature>
<evidence type="ECO:0000256" key="9">
    <source>
        <dbReference type="ARBA" id="ARBA00044878"/>
    </source>
</evidence>
<evidence type="ECO:0000256" key="11">
    <source>
        <dbReference type="ARBA" id="ARBA00044884"/>
    </source>
</evidence>
<proteinExistence type="inferred from homology"/>
<dbReference type="AlphaFoldDB" id="A0A1V9YNE3"/>
<evidence type="ECO:0000313" key="28">
    <source>
        <dbReference type="Proteomes" id="UP000243579"/>
    </source>
</evidence>
<evidence type="ECO:0000256" key="18">
    <source>
        <dbReference type="ARBA" id="ARBA00044912"/>
    </source>
</evidence>
<keyword evidence="6 25" id="KW-0472">Membrane</keyword>
<keyword evidence="28" id="KW-1185">Reference proteome</keyword>
<evidence type="ECO:0000256" key="12">
    <source>
        <dbReference type="ARBA" id="ARBA00044891"/>
    </source>
</evidence>
<sequence length="1022" mass="109667">MVRPRQLKRYVLVLLSFLVFGNTYCYDNPGALKSQLQQRFHDIPKAQYENLSYSLYSVPNVILPFFGGLLVDKYGVRTMTLGLSVLLLLGQIVVALGCSFKNFYLILVGRVIFGLGGETMWVAQSTFMTQWFDSTELAFAFGVNTCIARMGTVLNDKLSPVIADEYSVSSALWLGVFFCVASLLCNVLLAHIDRRAEAVHGSLIPATDEETTPPCLHDIKGFSWSFWVIAVKYVMFYACIGPFNNVASSLFMEREYFKQPPTTDCQRCGLGAYTIDCDSIAQGCPPVPPFAWPLPELASNCSIATAFDQYRCAKGPPFISDEAINCDDAAWRAGPFTHKYCAMKSAAAETAASSMSVAPLIVAFLAPVAGSLIDAVGLRPLLALLAEVALVVAHTLIGFAPAVPVLAPLVLIGVGGCFFSSTMWPCVPYVVEPRFVGTAFGAMTSFSNMGLAVVPLLVASVLNASGKYIPDVTLVFLGAKWMRGSARQKRAVVLLSSVFAVGSTYCYDIPSALKSQLQQHFHHIPKPQFELFFNLSYSLYSIPNVLLPFFGGVLIDTYGVAFMALSLASLILGGQIICAIGSSVGSIYVMLLGRLCLGLGGETLWVAQTTFLTNWLEPTELAFAIGINNCIATLGTLLNDMVSPPLASAVDVSFALWVGAAVCVFSLGATMLLARMESSAPPQSEPRVVVLSDLRYFRQALLTPIAMIRSFIRLVFWLVAGAYLTVSTCTGALNNIAGSMLLERDYFREPPVDCRRCGLGAYAASSCDTIAPTCPSVPPFAWPLPQLAANCSIESPLDQYRCGREPPYIQDDGINCDAHAWRRGPFTHKYCAMKARAAEKATTMMAITPLVSAVAAPFSGGLVDAVGWHAGLGLASEVAILASHVLLGYSSVSVAPILALTGLGQSLFAAAMWSAVPLVVAPRHVSTAFGAITSFSNMGLAIVPIVVANVYNRKQRYLPTVENLFVGLAAVAVGFGIALVVASRGSKEPNLATVKTNDNSARESLLSVTAVEDADGLWEEAH</sequence>
<dbReference type="OrthoDB" id="424834at2759"/>
<evidence type="ECO:0000256" key="5">
    <source>
        <dbReference type="ARBA" id="ARBA00022989"/>
    </source>
</evidence>
<accession>A0A1V9YNE3</accession>
<reference evidence="27 28" key="1">
    <citation type="journal article" date="2014" name="Genome Biol. Evol.">
        <title>The secreted proteins of Achlya hypogyna and Thraustotheca clavata identify the ancestral oomycete secretome and reveal gene acquisitions by horizontal gene transfer.</title>
        <authorList>
            <person name="Misner I."/>
            <person name="Blouin N."/>
            <person name="Leonard G."/>
            <person name="Richards T.A."/>
            <person name="Lane C.E."/>
        </authorList>
    </citation>
    <scope>NUCLEOTIDE SEQUENCE [LARGE SCALE GENOMIC DNA]</scope>
    <source>
        <strain evidence="27 28">ATCC 48635</strain>
    </source>
</reference>
<comment type="catalytic activity">
    <reaction evidence="15">
        <text>L-arginyl-L-alpha-amino acid(out) = L-arginyl-L-alpha-amino acid(in)</text>
        <dbReference type="Rhea" id="RHEA:79371"/>
        <dbReference type="ChEBI" id="CHEBI:84315"/>
    </reaction>
</comment>
<comment type="catalytic activity">
    <reaction evidence="18">
        <text>L-histidyl-L-alpha-amino acid(out) = L-histidyl-L-alpha-amino acid(in)</text>
        <dbReference type="Rhea" id="RHEA:79379"/>
        <dbReference type="ChEBI" id="CHEBI:229964"/>
    </reaction>
</comment>
<keyword evidence="4 25" id="KW-0812">Transmembrane</keyword>
<dbReference type="InterPro" id="IPR011701">
    <property type="entry name" value="MFS"/>
</dbReference>
<dbReference type="InterPro" id="IPR036259">
    <property type="entry name" value="MFS_trans_sf"/>
</dbReference>
<feature type="transmembrane region" description="Helical" evidence="25">
    <location>
        <begin position="166"/>
        <end position="189"/>
    </location>
</feature>
<feature type="transmembrane region" description="Helical" evidence="25">
    <location>
        <begin position="963"/>
        <end position="982"/>
    </location>
</feature>
<evidence type="ECO:0000256" key="2">
    <source>
        <dbReference type="ARBA" id="ARBA00008335"/>
    </source>
</evidence>
<feature type="transmembrane region" description="Helical" evidence="25">
    <location>
        <begin position="406"/>
        <end position="427"/>
    </location>
</feature>
<dbReference type="Proteomes" id="UP000243579">
    <property type="component" value="Unassembled WGS sequence"/>
</dbReference>
<organism evidence="27 28">
    <name type="scientific">Achlya hypogyna</name>
    <name type="common">Oomycete</name>
    <name type="synonym">Protoachlya hypogyna</name>
    <dbReference type="NCBI Taxonomy" id="1202772"/>
    <lineage>
        <taxon>Eukaryota</taxon>
        <taxon>Sar</taxon>
        <taxon>Stramenopiles</taxon>
        <taxon>Oomycota</taxon>
        <taxon>Saprolegniomycetes</taxon>
        <taxon>Saprolegniales</taxon>
        <taxon>Achlyaceae</taxon>
        <taxon>Achlya</taxon>
    </lineage>
</organism>
<comment type="function">
    <text evidence="23">Lysosomal dipeptide uniporter that selectively exports lysine, arginine or histidine-containing dipeptides with a net positive charge from the lysosome lumen into the cytosol. Could play a role in a specific type of protein O-glycosylation indirectly regulating macrophages migration and tissue invasion. Also essential for liver homeostasis.</text>
</comment>